<feature type="transmembrane region" description="Helical" evidence="1">
    <location>
        <begin position="191"/>
        <end position="213"/>
    </location>
</feature>
<dbReference type="AlphaFoldDB" id="A0AA85JZH2"/>
<keyword evidence="2" id="KW-1185">Reference proteome</keyword>
<feature type="transmembrane region" description="Helical" evidence="1">
    <location>
        <begin position="283"/>
        <end position="303"/>
    </location>
</feature>
<feature type="transmembrane region" description="Helical" evidence="1">
    <location>
        <begin position="27"/>
        <end position="47"/>
    </location>
</feature>
<keyword evidence="1" id="KW-0472">Membrane</keyword>
<dbReference type="WBParaSite" id="TREG1_51000.1">
    <property type="protein sequence ID" value="TREG1_51000.1"/>
    <property type="gene ID" value="TREG1_51000"/>
</dbReference>
<protein>
    <submittedName>
        <fullName evidence="3">G_PROTEIN_RECEP_F1_2 domain-containing protein</fullName>
    </submittedName>
</protein>
<reference evidence="3" key="2">
    <citation type="submission" date="2023-11" db="UniProtKB">
        <authorList>
            <consortium name="WormBaseParasite"/>
        </authorList>
    </citation>
    <scope>IDENTIFICATION</scope>
</reference>
<keyword evidence="1" id="KW-0812">Transmembrane</keyword>
<dbReference type="Proteomes" id="UP000050795">
    <property type="component" value="Unassembled WGS sequence"/>
</dbReference>
<reference evidence="2" key="1">
    <citation type="submission" date="2022-06" db="EMBL/GenBank/DDBJ databases">
        <authorList>
            <person name="Berger JAMES D."/>
            <person name="Berger JAMES D."/>
        </authorList>
    </citation>
    <scope>NUCLEOTIDE SEQUENCE [LARGE SCALE GENOMIC DNA]</scope>
</reference>
<sequence>MCDYESGLVYQINNGDSIFAKIDLTTVIFSCFTILINPVALCLTFQVAINAHLLSILIMLEITSEILVAISQIANKLCPYFMATSQMWLNVLACYMWTSEFLISLFNSFCRQNILGMVIERCFNIYYPNTDLLRFPKTVGGLFCFSLTYNLISNLHLVISVELNSNGQCQVISEAIIEDTHKLDLIVLRNISLVMIDILPFVLVTVVCILVILSRQKHKRKNSIFINQQSDGTKSIQRQLDLLVLVWCSLGVIINAVDIFLDICDVYKECKFIFEVTHVTLELIRSIVFVMRSLTLFTILSPMRSEILKYLKIFSKYTQFCKNKT</sequence>
<feature type="transmembrane region" description="Helical" evidence="1">
    <location>
        <begin position="53"/>
        <end position="70"/>
    </location>
</feature>
<keyword evidence="1" id="KW-1133">Transmembrane helix</keyword>
<name>A0AA85JZH2_TRIRE</name>
<evidence type="ECO:0000313" key="2">
    <source>
        <dbReference type="Proteomes" id="UP000050795"/>
    </source>
</evidence>
<feature type="transmembrane region" description="Helical" evidence="1">
    <location>
        <begin position="242"/>
        <end position="263"/>
    </location>
</feature>
<evidence type="ECO:0000313" key="3">
    <source>
        <dbReference type="WBParaSite" id="TREG1_51000.1"/>
    </source>
</evidence>
<accession>A0AA85JZH2</accession>
<organism evidence="2 3">
    <name type="scientific">Trichobilharzia regenti</name>
    <name type="common">Nasal bird schistosome</name>
    <dbReference type="NCBI Taxonomy" id="157069"/>
    <lineage>
        <taxon>Eukaryota</taxon>
        <taxon>Metazoa</taxon>
        <taxon>Spiralia</taxon>
        <taxon>Lophotrochozoa</taxon>
        <taxon>Platyhelminthes</taxon>
        <taxon>Trematoda</taxon>
        <taxon>Digenea</taxon>
        <taxon>Strigeidida</taxon>
        <taxon>Schistosomatoidea</taxon>
        <taxon>Schistosomatidae</taxon>
        <taxon>Trichobilharzia</taxon>
    </lineage>
</organism>
<evidence type="ECO:0000256" key="1">
    <source>
        <dbReference type="SAM" id="Phobius"/>
    </source>
</evidence>
<proteinExistence type="predicted"/>